<dbReference type="Proteomes" id="UP000582659">
    <property type="component" value="Unassembled WGS sequence"/>
</dbReference>
<evidence type="ECO:0000313" key="13">
    <source>
        <dbReference type="Proteomes" id="UP000095284"/>
    </source>
</evidence>
<evidence type="ECO:0000256" key="6">
    <source>
        <dbReference type="ARBA" id="ARBA00023187"/>
    </source>
</evidence>
<gene>
    <name evidence="12" type="ORF">BXYJ_LOCUS13351</name>
</gene>
<dbReference type="PROSITE" id="PS51319">
    <property type="entry name" value="TFIIS_N"/>
    <property type="match status" value="1"/>
</dbReference>
<keyword evidence="4" id="KW-0805">Transcription regulation</keyword>
<keyword evidence="5" id="KW-0804">Transcription</keyword>
<feature type="compositionally biased region" description="Acidic residues" evidence="10">
    <location>
        <begin position="204"/>
        <end position="214"/>
    </location>
</feature>
<dbReference type="EMBL" id="CAJFCV020000006">
    <property type="protein sequence ID" value="CAG9128030.1"/>
    <property type="molecule type" value="Genomic_DNA"/>
</dbReference>
<sequence length="557" mass="62913">MPSSAGSSPERDGTANEPAPESPEAAPESPQAAPEPEGNEDAASEDRVGSPAAGSLSNHSDEDDSPKKSKKVNASNDEGEVGDHSTTDKFLTDSEDEQDEDDSPKKKRKAVLSDEEEDDTDKPEIKHQVVTQDSDDEDANKGNDDSDDELIIKKKKKAVDSDDEDEELTLKKDKKKKHEDLFGSSSSDESDDDDETTKKLMDDIFGEEGDDDDATDKNKDSRREERQTAASDSDDDDNRRVREERDRSGDEDDDRPTHRWDFDEMMAKKKAERRRSTKRKHRDGGIDLISDNDEQIKNLVDQMARAANADRVSNENRQPAFQKQKLLPVVKRTLMKSDLFEALLDNGMMSALSDWLAPLPDKSLPSLEIRTTFLKILESYPRLEQGILRQSGLGKAVMLLFKHPKEIKENKVRAAKLIRDWSRPIFQLDTNYTAMTREERFELDYIHAKSAKKRREDPEESAGPSKRNRAMDLDDLDDETVNPGEVGFISRARVPKPSMKAYVNRPKSNVEGQFHGATKSRQATRFDMAQREFKERTKTAKAKRAVAVSIEGRRMDL</sequence>
<dbReference type="WBParaSite" id="BXY_0860000.1">
    <property type="protein sequence ID" value="BXY_0860000.1"/>
    <property type="gene ID" value="BXY_0860000"/>
</dbReference>
<feature type="compositionally biased region" description="Acidic residues" evidence="10">
    <location>
        <begin position="93"/>
        <end position="102"/>
    </location>
</feature>
<evidence type="ECO:0000259" key="11">
    <source>
        <dbReference type="PROSITE" id="PS51319"/>
    </source>
</evidence>
<dbReference type="PANTHER" id="PTHR46010">
    <property type="entry name" value="PROTEIN IWS1 HOMOLOG"/>
    <property type="match status" value="1"/>
</dbReference>
<feature type="compositionally biased region" description="Basic residues" evidence="10">
    <location>
        <begin position="270"/>
        <end position="282"/>
    </location>
</feature>
<dbReference type="Proteomes" id="UP000095284">
    <property type="component" value="Unplaced"/>
</dbReference>
<reference evidence="15" key="1">
    <citation type="submission" date="2016-11" db="UniProtKB">
        <authorList>
            <consortium name="WormBaseParasite"/>
        </authorList>
    </citation>
    <scope>IDENTIFICATION</scope>
</reference>
<feature type="compositionally biased region" description="Basic and acidic residues" evidence="10">
    <location>
        <begin position="81"/>
        <end position="92"/>
    </location>
</feature>
<dbReference type="GO" id="GO:0016973">
    <property type="term" value="P:poly(A)+ mRNA export from nucleus"/>
    <property type="evidence" value="ECO:0007669"/>
    <property type="project" value="TreeGrafter"/>
</dbReference>
<dbReference type="InterPro" id="IPR051037">
    <property type="entry name" value="RNAPII_TF_IWS1"/>
</dbReference>
<proteinExistence type="inferred from homology"/>
<feature type="compositionally biased region" description="Basic and acidic residues" evidence="10">
    <location>
        <begin position="215"/>
        <end position="227"/>
    </location>
</feature>
<feature type="region of interest" description="Disordered" evidence="10">
    <location>
        <begin position="1"/>
        <end position="288"/>
    </location>
</feature>
<evidence type="ECO:0000256" key="7">
    <source>
        <dbReference type="ARBA" id="ARBA00023242"/>
    </source>
</evidence>
<dbReference type="Gene3D" id="1.20.930.10">
    <property type="entry name" value="Conserved domain common to transcription factors TFIIS, elongin A, CRSP70"/>
    <property type="match status" value="1"/>
</dbReference>
<keyword evidence="14" id="KW-1185">Reference proteome</keyword>
<organism evidence="13 15">
    <name type="scientific">Bursaphelenchus xylophilus</name>
    <name type="common">Pinewood nematode worm</name>
    <name type="synonym">Aphelenchoides xylophilus</name>
    <dbReference type="NCBI Taxonomy" id="6326"/>
    <lineage>
        <taxon>Eukaryota</taxon>
        <taxon>Metazoa</taxon>
        <taxon>Ecdysozoa</taxon>
        <taxon>Nematoda</taxon>
        <taxon>Chromadorea</taxon>
        <taxon>Rhabditida</taxon>
        <taxon>Tylenchina</taxon>
        <taxon>Tylenchomorpha</taxon>
        <taxon>Aphelenchoidea</taxon>
        <taxon>Aphelenchoididae</taxon>
        <taxon>Bursaphelenchus</taxon>
    </lineage>
</organism>
<feature type="compositionally biased region" description="Low complexity" evidence="10">
    <location>
        <begin position="15"/>
        <end position="36"/>
    </location>
</feature>
<dbReference type="InterPro" id="IPR035441">
    <property type="entry name" value="TFIIS/LEDGF_dom_sf"/>
</dbReference>
<evidence type="ECO:0000256" key="9">
    <source>
        <dbReference type="PROSITE-ProRule" id="PRU00649"/>
    </source>
</evidence>
<keyword evidence="3" id="KW-0509">mRNA transport</keyword>
<dbReference type="EMBL" id="CAJFDI010000006">
    <property type="protein sequence ID" value="CAD5233260.1"/>
    <property type="molecule type" value="Genomic_DNA"/>
</dbReference>
<feature type="compositionally biased region" description="Basic and acidic residues" evidence="10">
    <location>
        <begin position="237"/>
        <end position="248"/>
    </location>
</feature>
<evidence type="ECO:0000256" key="5">
    <source>
        <dbReference type="ARBA" id="ARBA00023163"/>
    </source>
</evidence>
<dbReference type="SMR" id="A0A1I7S6G2"/>
<feature type="compositionally biased region" description="Basic and acidic residues" evidence="10">
    <location>
        <begin position="255"/>
        <end position="269"/>
    </location>
</feature>
<evidence type="ECO:0000256" key="2">
    <source>
        <dbReference type="ARBA" id="ARBA00022664"/>
    </source>
</evidence>
<reference evidence="12" key="2">
    <citation type="submission" date="2020-09" db="EMBL/GenBank/DDBJ databases">
        <authorList>
            <person name="Kikuchi T."/>
        </authorList>
    </citation>
    <scope>NUCLEOTIDE SEQUENCE</scope>
    <source>
        <strain evidence="12">Ka4C1</strain>
    </source>
</reference>
<evidence type="ECO:0000313" key="15">
    <source>
        <dbReference type="WBParaSite" id="BXY_0860000.1"/>
    </source>
</evidence>
<dbReference type="OrthoDB" id="21124at2759"/>
<evidence type="ECO:0000256" key="4">
    <source>
        <dbReference type="ARBA" id="ARBA00023015"/>
    </source>
</evidence>
<name>A0A1I7S6G2_BURXY</name>
<comment type="subcellular location">
    <subcellularLocation>
        <location evidence="9">Nucleus</location>
    </subcellularLocation>
</comment>
<feature type="domain" description="TFIIS N-terminal" evidence="11">
    <location>
        <begin position="350"/>
        <end position="428"/>
    </location>
</feature>
<feature type="region of interest" description="Disordered" evidence="10">
    <location>
        <begin position="450"/>
        <end position="477"/>
    </location>
</feature>
<dbReference type="PANTHER" id="PTHR46010:SF1">
    <property type="entry name" value="PROTEIN IWS1 HOMOLOG"/>
    <property type="match status" value="1"/>
</dbReference>
<evidence type="ECO:0000256" key="3">
    <source>
        <dbReference type="ARBA" id="ARBA00022816"/>
    </source>
</evidence>
<dbReference type="Proteomes" id="UP000659654">
    <property type="component" value="Unassembled WGS sequence"/>
</dbReference>
<dbReference type="Pfam" id="PF08711">
    <property type="entry name" value="Med26"/>
    <property type="match status" value="1"/>
</dbReference>
<keyword evidence="7 9" id="KW-0539">Nucleus</keyword>
<comment type="similarity">
    <text evidence="8">Belongs to the IWS1 family.</text>
</comment>
<dbReference type="AlphaFoldDB" id="A0A1I7S6G2"/>
<dbReference type="GO" id="GO:0008380">
    <property type="term" value="P:RNA splicing"/>
    <property type="evidence" value="ECO:0007669"/>
    <property type="project" value="UniProtKB-KW"/>
</dbReference>
<dbReference type="GO" id="GO:0005634">
    <property type="term" value="C:nucleus"/>
    <property type="evidence" value="ECO:0007669"/>
    <property type="project" value="UniProtKB-SubCell"/>
</dbReference>
<keyword evidence="1" id="KW-0813">Transport</keyword>
<evidence type="ECO:0000313" key="14">
    <source>
        <dbReference type="Proteomes" id="UP000659654"/>
    </source>
</evidence>
<keyword evidence="2" id="KW-0507">mRNA processing</keyword>
<dbReference type="GO" id="GO:0006397">
    <property type="term" value="P:mRNA processing"/>
    <property type="evidence" value="ECO:0007669"/>
    <property type="project" value="UniProtKB-KW"/>
</dbReference>
<evidence type="ECO:0000256" key="1">
    <source>
        <dbReference type="ARBA" id="ARBA00022448"/>
    </source>
</evidence>
<dbReference type="eggNOG" id="KOG1793">
    <property type="taxonomic scope" value="Eukaryota"/>
</dbReference>
<evidence type="ECO:0000313" key="12">
    <source>
        <dbReference type="EMBL" id="CAD5233260.1"/>
    </source>
</evidence>
<dbReference type="InterPro" id="IPR017923">
    <property type="entry name" value="TFIIS_N"/>
</dbReference>
<dbReference type="FunFam" id="1.20.930.10:FF:000001">
    <property type="entry name" value="IWS1, SUPT6H interacting protein"/>
    <property type="match status" value="1"/>
</dbReference>
<evidence type="ECO:0000256" key="8">
    <source>
        <dbReference type="ARBA" id="ARBA00037992"/>
    </source>
</evidence>
<evidence type="ECO:0000256" key="10">
    <source>
        <dbReference type="SAM" id="MobiDB-lite"/>
    </source>
</evidence>
<accession>A0A1I7S6G2</accession>
<protein>
    <submittedName>
        <fullName evidence="12">(pine wood nematode) hypothetical protein</fullName>
    </submittedName>
    <submittedName>
        <fullName evidence="15">TFIIS N-terminal domain-containing protein</fullName>
    </submittedName>
</protein>
<keyword evidence="6" id="KW-0508">mRNA splicing</keyword>